<feature type="compositionally biased region" description="Low complexity" evidence="1">
    <location>
        <begin position="350"/>
        <end position="363"/>
    </location>
</feature>
<evidence type="ECO:0000313" key="2">
    <source>
        <dbReference type="EMBL" id="GJT38426.1"/>
    </source>
</evidence>
<feature type="region of interest" description="Disordered" evidence="1">
    <location>
        <begin position="114"/>
        <end position="179"/>
    </location>
</feature>
<reference evidence="2" key="1">
    <citation type="journal article" date="2022" name="Int. J. Mol. Sci.">
        <title>Draft Genome of Tanacetum Coccineum: Genomic Comparison of Closely Related Tanacetum-Family Plants.</title>
        <authorList>
            <person name="Yamashiro T."/>
            <person name="Shiraishi A."/>
            <person name="Nakayama K."/>
            <person name="Satake H."/>
        </authorList>
    </citation>
    <scope>NUCLEOTIDE SEQUENCE</scope>
</reference>
<accession>A0ABQ5DGR8</accession>
<feature type="region of interest" description="Disordered" evidence="1">
    <location>
        <begin position="89"/>
        <end position="108"/>
    </location>
</feature>
<feature type="region of interest" description="Disordered" evidence="1">
    <location>
        <begin position="223"/>
        <end position="282"/>
    </location>
</feature>
<protein>
    <submittedName>
        <fullName evidence="2">Uncharacterized protein</fullName>
    </submittedName>
</protein>
<evidence type="ECO:0000313" key="3">
    <source>
        <dbReference type="Proteomes" id="UP001151760"/>
    </source>
</evidence>
<keyword evidence="3" id="KW-1185">Reference proteome</keyword>
<feature type="compositionally biased region" description="Polar residues" evidence="1">
    <location>
        <begin position="170"/>
        <end position="179"/>
    </location>
</feature>
<dbReference type="EMBL" id="BQNB010015302">
    <property type="protein sequence ID" value="GJT38426.1"/>
    <property type="molecule type" value="Genomic_DNA"/>
</dbReference>
<comment type="caution">
    <text evidence="2">The sequence shown here is derived from an EMBL/GenBank/DDBJ whole genome shotgun (WGS) entry which is preliminary data.</text>
</comment>
<reference evidence="2" key="2">
    <citation type="submission" date="2022-01" db="EMBL/GenBank/DDBJ databases">
        <authorList>
            <person name="Yamashiro T."/>
            <person name="Shiraishi A."/>
            <person name="Satake H."/>
            <person name="Nakayama K."/>
        </authorList>
    </citation>
    <scope>NUCLEOTIDE SEQUENCE</scope>
</reference>
<feature type="region of interest" description="Disordered" evidence="1">
    <location>
        <begin position="325"/>
        <end position="363"/>
    </location>
</feature>
<feature type="compositionally biased region" description="Low complexity" evidence="1">
    <location>
        <begin position="147"/>
        <end position="165"/>
    </location>
</feature>
<feature type="compositionally biased region" description="Acidic residues" evidence="1">
    <location>
        <begin position="264"/>
        <end position="277"/>
    </location>
</feature>
<feature type="compositionally biased region" description="Polar residues" evidence="1">
    <location>
        <begin position="115"/>
        <end position="134"/>
    </location>
</feature>
<gene>
    <name evidence="2" type="ORF">Tco_0938291</name>
</gene>
<sequence>MSCLPPTHIDSETISQIDGARSSRVPIPLPDDPYMAVRQAYLATITDFESEPFEDSRETEIPQPLFIASSPVIPLDDPYLIVRQAHTPATIDTESEPEEAPSKTEEFQPLAARTTPLSLDHTPTSSDLTPVSSLTDEEFEAYEPADTRTTSSHSTASSDSTTLLSPNHPLIQTSPTPTRVSYYHGTTRMAVRTQPTLSTGMSARIAESSDFSPSSFCKRYRSFYETPSPSSSPTLPIRKRYRGTSKLVEDTEDESSNSNTEKEGSEDEGPGSEEEKEEAAPEGLQQAILVVDTATDEPLGLGYRALRRRELALRKGSVPSIFEIGQSSRSVSEQQRVEETPAPRPPTPLSPEWSSDSLPVSPSSLAVPTSVASPADSSLVASPATVEAKTFLTELGAHVELQGGLIHDHTQHLDALPLALLRSLEQEQERATMTFDAIWRPMLALESWAGHVET</sequence>
<name>A0ABQ5DGR8_9ASTR</name>
<organism evidence="2 3">
    <name type="scientific">Tanacetum coccineum</name>
    <dbReference type="NCBI Taxonomy" id="301880"/>
    <lineage>
        <taxon>Eukaryota</taxon>
        <taxon>Viridiplantae</taxon>
        <taxon>Streptophyta</taxon>
        <taxon>Embryophyta</taxon>
        <taxon>Tracheophyta</taxon>
        <taxon>Spermatophyta</taxon>
        <taxon>Magnoliopsida</taxon>
        <taxon>eudicotyledons</taxon>
        <taxon>Gunneridae</taxon>
        <taxon>Pentapetalae</taxon>
        <taxon>asterids</taxon>
        <taxon>campanulids</taxon>
        <taxon>Asterales</taxon>
        <taxon>Asteraceae</taxon>
        <taxon>Asteroideae</taxon>
        <taxon>Anthemideae</taxon>
        <taxon>Anthemidinae</taxon>
        <taxon>Tanacetum</taxon>
    </lineage>
</organism>
<evidence type="ECO:0000256" key="1">
    <source>
        <dbReference type="SAM" id="MobiDB-lite"/>
    </source>
</evidence>
<dbReference type="Proteomes" id="UP001151760">
    <property type="component" value="Unassembled WGS sequence"/>
</dbReference>
<feature type="compositionally biased region" description="Low complexity" evidence="1">
    <location>
        <begin position="226"/>
        <end position="236"/>
    </location>
</feature>
<proteinExistence type="predicted"/>